<name>A0A3M8L0K7_9MICO</name>
<keyword evidence="3" id="KW-1185">Reference proteome</keyword>
<evidence type="ECO:0000313" key="2">
    <source>
        <dbReference type="EMBL" id="RNE59071.1"/>
    </source>
</evidence>
<sequence>MALAGARVGVGVAGIAVAAATVAGAALVDWPSLAAPVPSAVITPEPDQQSRVCPGPLLTLAEDSSQASAATSVGGAQNEYGAIDAQSTPVPVQATPLMAADNADADADGSPVLLQADPAGSTLPQLAGSQSQTASAETIGGLAVAACTEAVGDAWLVGGSTDLGHTSLVLLSNPSTVAATVNLTVYGETGQVDAPGSTGILVQPGSQRIVSLAGLAPNVNSPVVRVQSRGGQVAASLEESVVQGIETAGVELVGATNAPAAEQIIPGIVVPRPGATSGEGDAPPAEVAAPSARVLTLGDEPATVQVGLISEDGASTGTSLQIQLQPGLATKVPLDGLAPGRYTMRLTADQPIVAAARTTTTDDFAWFTASAPQKGDFLVAVADGVDPTLHLFNPGTADAKPVVTQDGAASAPLTVPAGQAAVVPVAPGSLVSVTDGAGLVGSVSYSGDGLLSAFAVTPPGALAAPITVYTH</sequence>
<protein>
    <recommendedName>
        <fullName evidence="4">Large extracellular alpha-helical protein</fullName>
    </recommendedName>
</protein>
<reference evidence="2 3" key="1">
    <citation type="submission" date="2018-11" db="EMBL/GenBank/DDBJ databases">
        <title>Cryobacterium sp. nov., isolated from rhizosphere soil of lettuce.</title>
        <authorList>
            <person name="Wang Y."/>
        </authorList>
    </citation>
    <scope>NUCLEOTIDE SEQUENCE [LARGE SCALE GENOMIC DNA]</scope>
    <source>
        <strain evidence="2 3">NEAU-85</strain>
    </source>
</reference>
<evidence type="ECO:0000313" key="3">
    <source>
        <dbReference type="Proteomes" id="UP000279859"/>
    </source>
</evidence>
<dbReference type="AlphaFoldDB" id="A0A3M8L0K7"/>
<feature type="region of interest" description="Disordered" evidence="1">
    <location>
        <begin position="102"/>
        <end position="129"/>
    </location>
</feature>
<evidence type="ECO:0000256" key="1">
    <source>
        <dbReference type="SAM" id="MobiDB-lite"/>
    </source>
</evidence>
<accession>A0A3M8L0K7</accession>
<gene>
    <name evidence="2" type="ORF">EEJ31_11165</name>
</gene>
<comment type="caution">
    <text evidence="2">The sequence shown here is derived from an EMBL/GenBank/DDBJ whole genome shotgun (WGS) entry which is preliminary data.</text>
</comment>
<dbReference type="EMBL" id="RDSR01000020">
    <property type="protein sequence ID" value="RNE59071.1"/>
    <property type="molecule type" value="Genomic_DNA"/>
</dbReference>
<evidence type="ECO:0008006" key="4">
    <source>
        <dbReference type="Google" id="ProtNLM"/>
    </source>
</evidence>
<proteinExistence type="predicted"/>
<dbReference type="InterPro" id="IPR043777">
    <property type="entry name" value="DUF5719"/>
</dbReference>
<dbReference type="Pfam" id="PF18986">
    <property type="entry name" value="DUF5719"/>
    <property type="match status" value="1"/>
</dbReference>
<dbReference type="Proteomes" id="UP000279859">
    <property type="component" value="Unassembled WGS sequence"/>
</dbReference>
<organism evidence="2 3">
    <name type="scientific">Cryobacterium tepidiphilum</name>
    <dbReference type="NCBI Taxonomy" id="2486026"/>
    <lineage>
        <taxon>Bacteria</taxon>
        <taxon>Bacillati</taxon>
        <taxon>Actinomycetota</taxon>
        <taxon>Actinomycetes</taxon>
        <taxon>Micrococcales</taxon>
        <taxon>Microbacteriaceae</taxon>
        <taxon>Cryobacterium</taxon>
    </lineage>
</organism>